<name>A0A382LKF0_9ZZZZ</name>
<feature type="non-terminal residue" evidence="1">
    <location>
        <position position="1"/>
    </location>
</feature>
<dbReference type="SUPFAM" id="SSF51556">
    <property type="entry name" value="Metallo-dependent hydrolases"/>
    <property type="match status" value="1"/>
</dbReference>
<dbReference type="EMBL" id="UINC01087711">
    <property type="protein sequence ID" value="SVC37304.1"/>
    <property type="molecule type" value="Genomic_DNA"/>
</dbReference>
<protein>
    <recommendedName>
        <fullName evidence="2">Amidohydrolase-related domain-containing protein</fullName>
    </recommendedName>
</protein>
<organism evidence="1">
    <name type="scientific">marine metagenome</name>
    <dbReference type="NCBI Taxonomy" id="408172"/>
    <lineage>
        <taxon>unclassified sequences</taxon>
        <taxon>metagenomes</taxon>
        <taxon>ecological metagenomes</taxon>
    </lineage>
</organism>
<dbReference type="AlphaFoldDB" id="A0A382LKF0"/>
<reference evidence="1" key="1">
    <citation type="submission" date="2018-05" db="EMBL/GenBank/DDBJ databases">
        <authorList>
            <person name="Lanie J.A."/>
            <person name="Ng W.-L."/>
            <person name="Kazmierczak K.M."/>
            <person name="Andrzejewski T.M."/>
            <person name="Davidsen T.M."/>
            <person name="Wayne K.J."/>
            <person name="Tettelin H."/>
            <person name="Glass J.I."/>
            <person name="Rusch D."/>
            <person name="Podicherti R."/>
            <person name="Tsui H.-C.T."/>
            <person name="Winkler M.E."/>
        </authorList>
    </citation>
    <scope>NUCLEOTIDE SEQUENCE</scope>
</reference>
<dbReference type="Pfam" id="PF19799">
    <property type="entry name" value="DUF6282"/>
    <property type="match status" value="1"/>
</dbReference>
<proteinExistence type="predicted"/>
<dbReference type="InterPro" id="IPR046249">
    <property type="entry name" value="DUF6282"/>
</dbReference>
<sequence length="194" mass="21158">AEAVRQMVLFEGGRGKVVWLPTFDAEHYVQSHGLSDPFVPVVKDGHPVPALTDIFALIAKHDLVLAMGHSSPEEVLLLIPEARRLGVKHILITHVFGQGPTRAQMRRMADSGAVMELDWYAVYQGRRTVTDYVSAIQEIGAEHFLISSDLGQRGSPSHTDGLRAFVRGLREQGISEGDIDTMAGGNPAKLLGLQ</sequence>
<dbReference type="InterPro" id="IPR032466">
    <property type="entry name" value="Metal_Hydrolase"/>
</dbReference>
<dbReference type="Gene3D" id="3.20.20.140">
    <property type="entry name" value="Metal-dependent hydrolases"/>
    <property type="match status" value="1"/>
</dbReference>
<evidence type="ECO:0000313" key="1">
    <source>
        <dbReference type="EMBL" id="SVC37304.1"/>
    </source>
</evidence>
<accession>A0A382LKF0</accession>
<evidence type="ECO:0008006" key="2">
    <source>
        <dbReference type="Google" id="ProtNLM"/>
    </source>
</evidence>
<gene>
    <name evidence="1" type="ORF">METZ01_LOCUS290158</name>
</gene>